<organism evidence="2 3">
    <name type="scientific">Ephemerocybe angulata</name>
    <dbReference type="NCBI Taxonomy" id="980116"/>
    <lineage>
        <taxon>Eukaryota</taxon>
        <taxon>Fungi</taxon>
        <taxon>Dikarya</taxon>
        <taxon>Basidiomycota</taxon>
        <taxon>Agaricomycotina</taxon>
        <taxon>Agaricomycetes</taxon>
        <taxon>Agaricomycetidae</taxon>
        <taxon>Agaricales</taxon>
        <taxon>Agaricineae</taxon>
        <taxon>Psathyrellaceae</taxon>
        <taxon>Ephemerocybe</taxon>
    </lineage>
</organism>
<feature type="region of interest" description="Disordered" evidence="1">
    <location>
        <begin position="1"/>
        <end position="70"/>
    </location>
</feature>
<evidence type="ECO:0000313" key="3">
    <source>
        <dbReference type="Proteomes" id="UP000541558"/>
    </source>
</evidence>
<feature type="region of interest" description="Disordered" evidence="1">
    <location>
        <begin position="134"/>
        <end position="178"/>
    </location>
</feature>
<dbReference type="OrthoDB" id="10329166at2759"/>
<accession>A0A8H5CB28</accession>
<comment type="caution">
    <text evidence="2">The sequence shown here is derived from an EMBL/GenBank/DDBJ whole genome shotgun (WGS) entry which is preliminary data.</text>
</comment>
<reference evidence="2 3" key="1">
    <citation type="journal article" date="2020" name="ISME J.">
        <title>Uncovering the hidden diversity of litter-decomposition mechanisms in mushroom-forming fungi.</title>
        <authorList>
            <person name="Floudas D."/>
            <person name="Bentzer J."/>
            <person name="Ahren D."/>
            <person name="Johansson T."/>
            <person name="Persson P."/>
            <person name="Tunlid A."/>
        </authorList>
    </citation>
    <scope>NUCLEOTIDE SEQUENCE [LARGE SCALE GENOMIC DNA]</scope>
    <source>
        <strain evidence="2 3">CBS 175.51</strain>
    </source>
</reference>
<keyword evidence="3" id="KW-1185">Reference proteome</keyword>
<proteinExistence type="predicted"/>
<evidence type="ECO:0000256" key="1">
    <source>
        <dbReference type="SAM" id="MobiDB-lite"/>
    </source>
</evidence>
<gene>
    <name evidence="2" type="ORF">D9611_013253</name>
</gene>
<sequence length="178" mass="19439">MVFSRLVRSVESFFSTPDPGQGNTSGKTRQAIPDRGEPEPEPETDAPPPYDGPNNGEGTSSRTLTPEEELYYAQLRQHDAAMQQYMAGMRGNAPFVLMPPVPPVPPPSMQAGPPPTTRITMDWAPLPMTGWPPHLAMHRSPPPTIHVHRAAPPTNPHPQANQTGGPPTPRRGEWYSTV</sequence>
<dbReference type="AlphaFoldDB" id="A0A8H5CB28"/>
<evidence type="ECO:0000313" key="2">
    <source>
        <dbReference type="EMBL" id="KAF5338520.1"/>
    </source>
</evidence>
<protein>
    <submittedName>
        <fullName evidence="2">Uncharacterized protein</fullName>
    </submittedName>
</protein>
<dbReference type="EMBL" id="JAACJK010000013">
    <property type="protein sequence ID" value="KAF5338520.1"/>
    <property type="molecule type" value="Genomic_DNA"/>
</dbReference>
<dbReference type="Proteomes" id="UP000541558">
    <property type="component" value="Unassembled WGS sequence"/>
</dbReference>
<name>A0A8H5CB28_9AGAR</name>